<proteinExistence type="predicted"/>
<sequence>MVKKFKTRRTLVQTFLNFLPCFSSFGNQMSALNCIRDLEADFFQLEIKNGRFPRLILSLHEQLAFNGLNNIFSPCSESQNCNGTRAQLLLGFRTQ</sequence>
<protein>
    <submittedName>
        <fullName evidence="1">Uncharacterized protein</fullName>
    </submittedName>
</protein>
<keyword evidence="2" id="KW-1185">Reference proteome</keyword>
<comment type="caution">
    <text evidence="1">The sequence shown here is derived from an EMBL/GenBank/DDBJ whole genome shotgun (WGS) entry which is preliminary data.</text>
</comment>
<organism evidence="1 2">
    <name type="scientific">Caerostris extrusa</name>
    <name type="common">Bark spider</name>
    <name type="synonym">Caerostris bankana</name>
    <dbReference type="NCBI Taxonomy" id="172846"/>
    <lineage>
        <taxon>Eukaryota</taxon>
        <taxon>Metazoa</taxon>
        <taxon>Ecdysozoa</taxon>
        <taxon>Arthropoda</taxon>
        <taxon>Chelicerata</taxon>
        <taxon>Arachnida</taxon>
        <taxon>Araneae</taxon>
        <taxon>Araneomorphae</taxon>
        <taxon>Entelegynae</taxon>
        <taxon>Araneoidea</taxon>
        <taxon>Araneidae</taxon>
        <taxon>Caerostris</taxon>
    </lineage>
</organism>
<name>A0AAV4QBY3_CAEEX</name>
<accession>A0AAV4QBY3</accession>
<evidence type="ECO:0000313" key="1">
    <source>
        <dbReference type="EMBL" id="GIY06595.1"/>
    </source>
</evidence>
<dbReference type="EMBL" id="BPLR01005979">
    <property type="protein sequence ID" value="GIY06595.1"/>
    <property type="molecule type" value="Genomic_DNA"/>
</dbReference>
<reference evidence="1 2" key="1">
    <citation type="submission" date="2021-06" db="EMBL/GenBank/DDBJ databases">
        <title>Caerostris extrusa draft genome.</title>
        <authorList>
            <person name="Kono N."/>
            <person name="Arakawa K."/>
        </authorList>
    </citation>
    <scope>NUCLEOTIDE SEQUENCE [LARGE SCALE GENOMIC DNA]</scope>
</reference>
<dbReference type="Proteomes" id="UP001054945">
    <property type="component" value="Unassembled WGS sequence"/>
</dbReference>
<evidence type="ECO:0000313" key="2">
    <source>
        <dbReference type="Proteomes" id="UP001054945"/>
    </source>
</evidence>
<gene>
    <name evidence="1" type="primary">AVEN_166817_1</name>
    <name evidence="1" type="ORF">CEXT_120331</name>
</gene>
<dbReference type="AlphaFoldDB" id="A0AAV4QBY3"/>